<proteinExistence type="predicted"/>
<organism evidence="2 3">
    <name type="scientific">SAR92 clade bacterium H455</name>
    <dbReference type="NCBI Taxonomy" id="2974818"/>
    <lineage>
        <taxon>Bacteria</taxon>
        <taxon>Pseudomonadati</taxon>
        <taxon>Pseudomonadota</taxon>
        <taxon>Gammaproteobacteria</taxon>
        <taxon>Cellvibrionales</taxon>
        <taxon>Porticoccaceae</taxon>
        <taxon>SAR92 clade</taxon>
    </lineage>
</organism>
<accession>A0ABY5TM33</accession>
<dbReference type="InterPro" id="IPR051531">
    <property type="entry name" value="N-acetyltransferase"/>
</dbReference>
<feature type="domain" description="N-acetyltransferase" evidence="1">
    <location>
        <begin position="7"/>
        <end position="175"/>
    </location>
</feature>
<dbReference type="Gene3D" id="3.40.630.30">
    <property type="match status" value="1"/>
</dbReference>
<dbReference type="SUPFAM" id="SSF55729">
    <property type="entry name" value="Acyl-CoA N-acyltransferases (Nat)"/>
    <property type="match status" value="1"/>
</dbReference>
<dbReference type="PANTHER" id="PTHR43792">
    <property type="entry name" value="GNAT FAMILY, PUTATIVE (AFU_ORTHOLOGUE AFUA_3G00765)-RELATED-RELATED"/>
    <property type="match status" value="1"/>
</dbReference>
<keyword evidence="3" id="KW-1185">Reference proteome</keyword>
<evidence type="ECO:0000313" key="3">
    <source>
        <dbReference type="Proteomes" id="UP001059934"/>
    </source>
</evidence>
<name>A0ABY5TM33_9GAMM</name>
<dbReference type="PROSITE" id="PS51186">
    <property type="entry name" value="GNAT"/>
    <property type="match status" value="1"/>
</dbReference>
<dbReference type="PANTHER" id="PTHR43792:SF1">
    <property type="entry name" value="N-ACETYLTRANSFERASE DOMAIN-CONTAINING PROTEIN"/>
    <property type="match status" value="1"/>
</dbReference>
<evidence type="ECO:0000259" key="1">
    <source>
        <dbReference type="PROSITE" id="PS51186"/>
    </source>
</evidence>
<dbReference type="InterPro" id="IPR000182">
    <property type="entry name" value="GNAT_dom"/>
</dbReference>
<evidence type="ECO:0000313" key="2">
    <source>
        <dbReference type="EMBL" id="UVW34805.1"/>
    </source>
</evidence>
<dbReference type="InterPro" id="IPR016181">
    <property type="entry name" value="Acyl_CoA_acyltransferase"/>
</dbReference>
<dbReference type="Pfam" id="PF13302">
    <property type="entry name" value="Acetyltransf_3"/>
    <property type="match status" value="1"/>
</dbReference>
<gene>
    <name evidence="2" type="ORF">NYF23_12420</name>
</gene>
<sequence length="182" mass="20758">MLQTERLILRPWIDDDLAAFAKISEDPEVMEFYPKPLTHEEGLSMGVRIQTLISDRGWGLWAVELASQKKFIGFVGLHIPKDSLPCSPCVEIGWRLAKEHWGQGYATEAAKESLRYAFTVLNLTEVVSFTTLTNLPSQAVMQKIGMSNTGNNFMHPEIDLAHPQCEHVLYKISRHEWDRQYG</sequence>
<dbReference type="EMBL" id="CP103416">
    <property type="protein sequence ID" value="UVW34805.1"/>
    <property type="molecule type" value="Genomic_DNA"/>
</dbReference>
<protein>
    <submittedName>
        <fullName evidence="2">GNAT family N-acetyltransferase</fullName>
    </submittedName>
</protein>
<dbReference type="Proteomes" id="UP001059934">
    <property type="component" value="Chromosome"/>
</dbReference>
<reference evidence="2" key="1">
    <citation type="submission" date="2022-08" db="EMBL/GenBank/DDBJ databases">
        <title>Catabolic pathway analysis in culturable SAR92 clade bacteria reveals their overlooked roles in DMSP degradation in coastal seas.</title>
        <authorList>
            <person name="He X."/>
            <person name="Zhang X."/>
            <person name="Zhang Y."/>
        </authorList>
    </citation>
    <scope>NUCLEOTIDE SEQUENCE</scope>
    <source>
        <strain evidence="2">H455</strain>
    </source>
</reference>